<keyword evidence="1" id="KW-1015">Disulfide bond</keyword>
<feature type="domain" description="Peptidase S1" evidence="3">
    <location>
        <begin position="21"/>
        <end position="217"/>
    </location>
</feature>
<protein>
    <recommendedName>
        <fullName evidence="3">Peptidase S1 domain-containing protein</fullName>
    </recommendedName>
</protein>
<dbReference type="InterPro" id="IPR001314">
    <property type="entry name" value="Peptidase_S1A"/>
</dbReference>
<dbReference type="InterPro" id="IPR043504">
    <property type="entry name" value="Peptidase_S1_PA_chymotrypsin"/>
</dbReference>
<dbReference type="InterPro" id="IPR001254">
    <property type="entry name" value="Trypsin_dom"/>
</dbReference>
<dbReference type="InterPro" id="IPR009003">
    <property type="entry name" value="Peptidase_S1_PA"/>
</dbReference>
<dbReference type="Pfam" id="PF00089">
    <property type="entry name" value="Trypsin"/>
    <property type="match status" value="1"/>
</dbReference>
<dbReference type="PANTHER" id="PTHR24250">
    <property type="entry name" value="CHYMOTRYPSIN-RELATED"/>
    <property type="match status" value="1"/>
</dbReference>
<evidence type="ECO:0000313" key="5">
    <source>
        <dbReference type="Proteomes" id="UP001627154"/>
    </source>
</evidence>
<evidence type="ECO:0000259" key="3">
    <source>
        <dbReference type="PROSITE" id="PS50240"/>
    </source>
</evidence>
<proteinExistence type="predicted"/>
<dbReference type="PRINTS" id="PR00722">
    <property type="entry name" value="CHYMOTRYPSIN"/>
</dbReference>
<organism evidence="4 5">
    <name type="scientific">Trichogramma kaykai</name>
    <dbReference type="NCBI Taxonomy" id="54128"/>
    <lineage>
        <taxon>Eukaryota</taxon>
        <taxon>Metazoa</taxon>
        <taxon>Ecdysozoa</taxon>
        <taxon>Arthropoda</taxon>
        <taxon>Hexapoda</taxon>
        <taxon>Insecta</taxon>
        <taxon>Pterygota</taxon>
        <taxon>Neoptera</taxon>
        <taxon>Endopterygota</taxon>
        <taxon>Hymenoptera</taxon>
        <taxon>Apocrita</taxon>
        <taxon>Proctotrupomorpha</taxon>
        <taxon>Chalcidoidea</taxon>
        <taxon>Trichogrammatidae</taxon>
        <taxon>Trichogramma</taxon>
    </lineage>
</organism>
<evidence type="ECO:0000256" key="1">
    <source>
        <dbReference type="ARBA" id="ARBA00023157"/>
    </source>
</evidence>
<dbReference type="FunFam" id="2.40.10.10:FF:000068">
    <property type="entry name" value="transmembrane protease serine 2"/>
    <property type="match status" value="1"/>
</dbReference>
<dbReference type="Gene3D" id="2.40.10.10">
    <property type="entry name" value="Trypsin-like serine proteases"/>
    <property type="match status" value="1"/>
</dbReference>
<feature type="chain" id="PRO_5044850708" description="Peptidase S1 domain-containing protein" evidence="2">
    <location>
        <begin position="21"/>
        <end position="243"/>
    </location>
</feature>
<dbReference type="AlphaFoldDB" id="A0ABD2X772"/>
<comment type="caution">
    <text evidence="4">The sequence shown here is derived from an EMBL/GenBank/DDBJ whole genome shotgun (WGS) entry which is preliminary data.</text>
</comment>
<keyword evidence="5" id="KW-1185">Reference proteome</keyword>
<evidence type="ECO:0000313" key="4">
    <source>
        <dbReference type="EMBL" id="KAL3400724.1"/>
    </source>
</evidence>
<accession>A0ABD2X772</accession>
<dbReference type="SMART" id="SM00020">
    <property type="entry name" value="Tryp_SPc"/>
    <property type="match status" value="1"/>
</dbReference>
<feature type="signal peptide" evidence="2">
    <location>
        <begin position="1"/>
        <end position="20"/>
    </location>
</feature>
<dbReference type="EMBL" id="JBJJXI010000050">
    <property type="protein sequence ID" value="KAL3400724.1"/>
    <property type="molecule type" value="Genomic_DNA"/>
</dbReference>
<dbReference type="SUPFAM" id="SSF50494">
    <property type="entry name" value="Trypsin-like serine proteases"/>
    <property type="match status" value="1"/>
</dbReference>
<name>A0ABD2X772_9HYME</name>
<dbReference type="Proteomes" id="UP001627154">
    <property type="component" value="Unassembled WGS sequence"/>
</dbReference>
<keyword evidence="2" id="KW-0732">Signal</keyword>
<gene>
    <name evidence="4" type="ORF">TKK_005880</name>
</gene>
<dbReference type="PROSITE" id="PS50240">
    <property type="entry name" value="TRYPSIN_DOM"/>
    <property type="match status" value="1"/>
</dbReference>
<reference evidence="4 5" key="1">
    <citation type="journal article" date="2024" name="bioRxiv">
        <title>A reference genome for Trichogramma kaykai: A tiny desert-dwelling parasitoid wasp with competing sex-ratio distorters.</title>
        <authorList>
            <person name="Culotta J."/>
            <person name="Lindsey A.R."/>
        </authorList>
    </citation>
    <scope>NUCLEOTIDE SEQUENCE [LARGE SCALE GENOMIC DNA]</scope>
    <source>
        <strain evidence="4 5">KSX58</strain>
    </source>
</reference>
<evidence type="ECO:0000256" key="2">
    <source>
        <dbReference type="SAM" id="SignalP"/>
    </source>
</evidence>
<sequence>MEQSIIQCFVVTFFMVTTQGINLGEKVVDHEFPHLVAIFKDPGFEAKHVCSGNILNEYWILAAAHCTVDFSEGLFVKAGQLSLDNTKSSYVASVETIFLYADQNSKKNHDIALIKLKEPLGFNSQVQPIEISAEHLIVGENVTISGWGGVDPVGNGASQELYKTTMTIIDDDSCMDLLAVVYQNPSLHPNDFCTKGLDERWWKSSNENEKKQNFRACWIGFLVERSLRRRRSTFCECKSQTIP</sequence>